<comment type="caution">
    <text evidence="1">The sequence shown here is derived from an EMBL/GenBank/DDBJ whole genome shotgun (WGS) entry which is preliminary data.</text>
</comment>
<dbReference type="Proteomes" id="UP001556367">
    <property type="component" value="Unassembled WGS sequence"/>
</dbReference>
<evidence type="ECO:0000313" key="1">
    <source>
        <dbReference type="EMBL" id="KAL0948715.1"/>
    </source>
</evidence>
<dbReference type="EMBL" id="JASNQZ010000012">
    <property type="protein sequence ID" value="KAL0948715.1"/>
    <property type="molecule type" value="Genomic_DNA"/>
</dbReference>
<protein>
    <submittedName>
        <fullName evidence="1">Uncharacterized protein</fullName>
    </submittedName>
</protein>
<proteinExistence type="predicted"/>
<evidence type="ECO:0000313" key="3">
    <source>
        <dbReference type="Proteomes" id="UP001556367"/>
    </source>
</evidence>
<sequence length="180" mass="20263">MHFGNELANVVLLTGGFAGFPPPGACDRRALWKDMHDDALVLITLAMKDQFHYKKLYNEFYMKSSTFMTLLRMEKIDSSVAREIYAHRKNETEPNIAVVFRMQNKTGAPLDHSWLLFYLSDIDTLDATALGTQESALDALRVAVNNKSDNGLEIKTEKLRRAALRRDKAKAQAGKAGDKN</sequence>
<accession>A0ABR3J0Q8</accession>
<name>A0ABR3J0Q8_9AGAR</name>
<evidence type="ECO:0000313" key="2">
    <source>
        <dbReference type="EMBL" id="KAL0957684.1"/>
    </source>
</evidence>
<reference evidence="1" key="1">
    <citation type="journal article" date="2024" name="ACS Chem. Biol.">
        <title>Early Steps of the Biosynthesis of the Anticancer Antibiotic Pleurotin.</title>
        <authorList>
            <person name="Weaver J.A."/>
            <person name="Alkhder D."/>
            <person name="Prasongpholchai P."/>
            <person name="Tadesse M.D."/>
            <person name="de Los Santos E.L."/>
            <person name="Song L."/>
            <person name="Corre C."/>
            <person name="Alberti F."/>
        </authorList>
    </citation>
    <scope>NUCLEOTIDE SEQUENCE</scope>
    <source>
        <strain evidence="1">T-177</strain>
    </source>
</reference>
<dbReference type="EMBL" id="JASNQZ010000005">
    <property type="protein sequence ID" value="KAL0957684.1"/>
    <property type="molecule type" value="Genomic_DNA"/>
</dbReference>
<gene>
    <name evidence="2" type="ORF">HGRIS_001465</name>
    <name evidence="1" type="ORF">HGRIS_008849</name>
</gene>
<organism evidence="1 3">
    <name type="scientific">Hohenbuehelia grisea</name>
    <dbReference type="NCBI Taxonomy" id="104357"/>
    <lineage>
        <taxon>Eukaryota</taxon>
        <taxon>Fungi</taxon>
        <taxon>Dikarya</taxon>
        <taxon>Basidiomycota</taxon>
        <taxon>Agaricomycotina</taxon>
        <taxon>Agaricomycetes</taxon>
        <taxon>Agaricomycetidae</taxon>
        <taxon>Agaricales</taxon>
        <taxon>Pleurotineae</taxon>
        <taxon>Pleurotaceae</taxon>
        <taxon>Hohenbuehelia</taxon>
    </lineage>
</organism>
<keyword evidence="3" id="KW-1185">Reference proteome</keyword>
<reference evidence="3" key="2">
    <citation type="submission" date="2024-06" db="EMBL/GenBank/DDBJ databases">
        <title>Multi-omics analyses provide insights into the biosynthesis of the anticancer antibiotic pleurotin in Hohenbuehelia grisea.</title>
        <authorList>
            <person name="Weaver J.A."/>
            <person name="Alberti F."/>
        </authorList>
    </citation>
    <scope>NUCLEOTIDE SEQUENCE [LARGE SCALE GENOMIC DNA]</scope>
    <source>
        <strain evidence="3">T-177</strain>
    </source>
</reference>